<dbReference type="AlphaFoldDB" id="A0A2N6K7M9"/>
<evidence type="ECO:0000313" key="2">
    <source>
        <dbReference type="Proteomes" id="UP000235036"/>
    </source>
</evidence>
<dbReference type="RefSeq" id="WP_016870122.1">
    <property type="nucleotide sequence ID" value="NZ_CAWNVR010000009.1"/>
</dbReference>
<comment type="caution">
    <text evidence="1">The sequence shown here is derived from an EMBL/GenBank/DDBJ whole genome shotgun (WGS) entry which is preliminary data.</text>
</comment>
<dbReference type="Pfam" id="PF11165">
    <property type="entry name" value="DUF2949"/>
    <property type="match status" value="1"/>
</dbReference>
<sequence length="64" mass="7441">MEPGRLAQFLNFLQEDLAIPTVDLQLALRHPEQTPNLLPIILWQYGLVTLNQLDRIFDWLQGNV</sequence>
<dbReference type="Proteomes" id="UP000235036">
    <property type="component" value="Unassembled WGS sequence"/>
</dbReference>
<name>A0A2N6K7M9_FISMU</name>
<dbReference type="InterPro" id="IPR021336">
    <property type="entry name" value="DUF2949"/>
</dbReference>
<gene>
    <name evidence="1" type="ORF">CEN44_03780</name>
</gene>
<keyword evidence="2" id="KW-1185">Reference proteome</keyword>
<proteinExistence type="predicted"/>
<protein>
    <submittedName>
        <fullName evidence="1">DUF2949 domain-containing protein</fullName>
    </submittedName>
</protein>
<reference evidence="1 2" key="1">
    <citation type="submission" date="2017-08" db="EMBL/GenBank/DDBJ databases">
        <title>Genomes of Fischerella (Mastigocladus) sp. strains.</title>
        <authorList>
            <person name="Miller S.R."/>
        </authorList>
    </citation>
    <scope>NUCLEOTIDE SEQUENCE [LARGE SCALE GENOMIC DNA]</scope>
    <source>
        <strain evidence="1 2">CCMEE 5323</strain>
    </source>
</reference>
<dbReference type="EMBL" id="NRQW01000078">
    <property type="protein sequence ID" value="PLZ93244.1"/>
    <property type="molecule type" value="Genomic_DNA"/>
</dbReference>
<accession>A0A2N6K7M9</accession>
<organism evidence="1 2">
    <name type="scientific">Fischerella muscicola CCMEE 5323</name>
    <dbReference type="NCBI Taxonomy" id="2019572"/>
    <lineage>
        <taxon>Bacteria</taxon>
        <taxon>Bacillati</taxon>
        <taxon>Cyanobacteriota</taxon>
        <taxon>Cyanophyceae</taxon>
        <taxon>Nostocales</taxon>
        <taxon>Hapalosiphonaceae</taxon>
        <taxon>Fischerella</taxon>
    </lineage>
</organism>
<evidence type="ECO:0000313" key="1">
    <source>
        <dbReference type="EMBL" id="PLZ93244.1"/>
    </source>
</evidence>